<dbReference type="AlphaFoldDB" id="Q6YY20"/>
<protein>
    <submittedName>
        <fullName evidence="1">Uncharacterized protein</fullName>
    </submittedName>
</protein>
<reference evidence="2" key="1">
    <citation type="journal article" date="2005" name="Nature">
        <title>The map-based sequence of the rice genome.</title>
        <authorList>
            <consortium name="International rice genome sequencing project (IRGSP)"/>
            <person name="Matsumoto T."/>
            <person name="Wu J."/>
            <person name="Kanamori H."/>
            <person name="Katayose Y."/>
            <person name="Fujisawa M."/>
            <person name="Namiki N."/>
            <person name="Mizuno H."/>
            <person name="Yamamoto K."/>
            <person name="Antonio B.A."/>
            <person name="Baba T."/>
            <person name="Sakata K."/>
            <person name="Nagamura Y."/>
            <person name="Aoki H."/>
            <person name="Arikawa K."/>
            <person name="Arita K."/>
            <person name="Bito T."/>
            <person name="Chiden Y."/>
            <person name="Fujitsuka N."/>
            <person name="Fukunaka R."/>
            <person name="Hamada M."/>
            <person name="Harada C."/>
            <person name="Hayashi A."/>
            <person name="Hijishita S."/>
            <person name="Honda M."/>
            <person name="Hosokawa S."/>
            <person name="Ichikawa Y."/>
            <person name="Idonuma A."/>
            <person name="Iijima M."/>
            <person name="Ikeda M."/>
            <person name="Ikeno M."/>
            <person name="Ito K."/>
            <person name="Ito S."/>
            <person name="Ito T."/>
            <person name="Ito Y."/>
            <person name="Ito Y."/>
            <person name="Iwabuchi A."/>
            <person name="Kamiya K."/>
            <person name="Karasawa W."/>
            <person name="Kurita K."/>
            <person name="Katagiri S."/>
            <person name="Kikuta A."/>
            <person name="Kobayashi H."/>
            <person name="Kobayashi N."/>
            <person name="Machita K."/>
            <person name="Maehara T."/>
            <person name="Masukawa M."/>
            <person name="Mizubayashi T."/>
            <person name="Mukai Y."/>
            <person name="Nagasaki H."/>
            <person name="Nagata Y."/>
            <person name="Naito S."/>
            <person name="Nakashima M."/>
            <person name="Nakama Y."/>
            <person name="Nakamichi Y."/>
            <person name="Nakamura M."/>
            <person name="Meguro A."/>
            <person name="Negishi M."/>
            <person name="Ohta I."/>
            <person name="Ohta T."/>
            <person name="Okamoto M."/>
            <person name="Ono N."/>
            <person name="Saji S."/>
            <person name="Sakaguchi M."/>
            <person name="Sakai K."/>
            <person name="Shibata M."/>
            <person name="Shimokawa T."/>
            <person name="Song J."/>
            <person name="Takazaki Y."/>
            <person name="Terasawa K."/>
            <person name="Tsugane M."/>
            <person name="Tsuji K."/>
            <person name="Ueda S."/>
            <person name="Waki K."/>
            <person name="Yamagata H."/>
            <person name="Yamamoto M."/>
            <person name="Yamamoto S."/>
            <person name="Yamane H."/>
            <person name="Yoshiki S."/>
            <person name="Yoshihara R."/>
            <person name="Yukawa K."/>
            <person name="Zhong H."/>
            <person name="Yano M."/>
            <person name="Yuan Q."/>
            <person name="Ouyang S."/>
            <person name="Liu J."/>
            <person name="Jones K.M."/>
            <person name="Gansberger K."/>
            <person name="Moffat K."/>
            <person name="Hill J."/>
            <person name="Bera J."/>
            <person name="Fadrosh D."/>
            <person name="Jin S."/>
            <person name="Johri S."/>
            <person name="Kim M."/>
            <person name="Overton L."/>
            <person name="Reardon M."/>
            <person name="Tsitrin T."/>
            <person name="Vuong H."/>
            <person name="Weaver B."/>
            <person name="Ciecko A."/>
            <person name="Tallon L."/>
            <person name="Jackson J."/>
            <person name="Pai G."/>
            <person name="Aken S.V."/>
            <person name="Utterback T."/>
            <person name="Reidmuller S."/>
            <person name="Feldblyum T."/>
            <person name="Hsiao J."/>
            <person name="Zismann V."/>
            <person name="Iobst S."/>
            <person name="de Vazeille A.R."/>
            <person name="Buell C.R."/>
            <person name="Ying K."/>
            <person name="Li Y."/>
            <person name="Lu T."/>
            <person name="Huang Y."/>
            <person name="Zhao Q."/>
            <person name="Feng Q."/>
            <person name="Zhang L."/>
            <person name="Zhu J."/>
            <person name="Weng Q."/>
            <person name="Mu J."/>
            <person name="Lu Y."/>
            <person name="Fan D."/>
            <person name="Liu Y."/>
            <person name="Guan J."/>
            <person name="Zhang Y."/>
            <person name="Yu S."/>
            <person name="Liu X."/>
            <person name="Zhang Y."/>
            <person name="Hong G."/>
            <person name="Han B."/>
            <person name="Choisne N."/>
            <person name="Demange N."/>
            <person name="Orjeda G."/>
            <person name="Samain S."/>
            <person name="Cattolico L."/>
            <person name="Pelletier E."/>
            <person name="Couloux A."/>
            <person name="Segurens B."/>
            <person name="Wincker P."/>
            <person name="D'Hont A."/>
            <person name="Scarpelli C."/>
            <person name="Weissenbach J."/>
            <person name="Salanoubat M."/>
            <person name="Quetier F."/>
            <person name="Yu Y."/>
            <person name="Kim H.R."/>
            <person name="Rambo T."/>
            <person name="Currie J."/>
            <person name="Collura K."/>
            <person name="Luo M."/>
            <person name="Yang T."/>
            <person name="Ammiraju J.S.S."/>
            <person name="Engler F."/>
            <person name="Soderlund C."/>
            <person name="Wing R.A."/>
            <person name="Palmer L.E."/>
            <person name="de la Bastide M."/>
            <person name="Spiegel L."/>
            <person name="Nascimento L."/>
            <person name="Zutavern T."/>
            <person name="O'Shaughnessy A."/>
            <person name="Dike S."/>
            <person name="Dedhia N."/>
            <person name="Preston R."/>
            <person name="Balija V."/>
            <person name="McCombie W.R."/>
            <person name="Chow T."/>
            <person name="Chen H."/>
            <person name="Chung M."/>
            <person name="Chen C."/>
            <person name="Shaw J."/>
            <person name="Wu H."/>
            <person name="Hsiao K."/>
            <person name="Chao Y."/>
            <person name="Chu M."/>
            <person name="Cheng C."/>
            <person name="Hour A."/>
            <person name="Lee P."/>
            <person name="Lin S."/>
            <person name="Lin Y."/>
            <person name="Liou J."/>
            <person name="Liu S."/>
            <person name="Hsing Y."/>
            <person name="Raghuvanshi S."/>
            <person name="Mohanty A."/>
            <person name="Bharti A.K."/>
            <person name="Gaur A."/>
            <person name="Gupta V."/>
            <person name="Kumar D."/>
            <person name="Ravi V."/>
            <person name="Vij S."/>
            <person name="Kapur A."/>
            <person name="Khurana P."/>
            <person name="Khurana P."/>
            <person name="Khurana J.P."/>
            <person name="Tyagi A.K."/>
            <person name="Gaikwad K."/>
            <person name="Singh A."/>
            <person name="Dalal V."/>
            <person name="Srivastava S."/>
            <person name="Dixit A."/>
            <person name="Pal A.K."/>
            <person name="Ghazi I.A."/>
            <person name="Yadav M."/>
            <person name="Pandit A."/>
            <person name="Bhargava A."/>
            <person name="Sureshbabu K."/>
            <person name="Batra K."/>
            <person name="Sharma T.R."/>
            <person name="Mohapatra T."/>
            <person name="Singh N.K."/>
            <person name="Messing J."/>
            <person name="Nelson A.B."/>
            <person name="Fuks G."/>
            <person name="Kavchok S."/>
            <person name="Keizer G."/>
            <person name="Linton E."/>
            <person name="Llaca V."/>
            <person name="Song R."/>
            <person name="Tanyolac B."/>
            <person name="Young S."/>
            <person name="Ho-Il K."/>
            <person name="Hahn J.H."/>
            <person name="Sangsakoo G."/>
            <person name="Vanavichit A."/>
            <person name="de Mattos Luiz.A.T."/>
            <person name="Zimmer P.D."/>
            <person name="Malone G."/>
            <person name="Dellagostin O."/>
            <person name="de Oliveira A.C."/>
            <person name="Bevan M."/>
            <person name="Bancroft I."/>
            <person name="Minx P."/>
            <person name="Cordum H."/>
            <person name="Wilson R."/>
            <person name="Cheng Z."/>
            <person name="Jin W."/>
            <person name="Jiang J."/>
            <person name="Leong S.A."/>
            <person name="Iwama H."/>
            <person name="Gojobori T."/>
            <person name="Itoh T."/>
            <person name="Niimura Y."/>
            <person name="Fujii Y."/>
            <person name="Habara T."/>
            <person name="Sakai H."/>
            <person name="Sato Y."/>
            <person name="Wilson G."/>
            <person name="Kumar K."/>
            <person name="McCouch S."/>
            <person name="Juretic N."/>
            <person name="Hoen D."/>
            <person name="Wright S."/>
            <person name="Bruskiewich R."/>
            <person name="Bureau T."/>
            <person name="Miyao A."/>
            <person name="Hirochika H."/>
            <person name="Nishikawa T."/>
            <person name="Kadowaki K."/>
            <person name="Sugiura M."/>
            <person name="Burr B."/>
            <person name="Sasaki T."/>
        </authorList>
    </citation>
    <scope>NUCLEOTIDE SEQUENCE [LARGE SCALE GENOMIC DNA]</scope>
    <source>
        <strain evidence="2">cv. Nipponbare</strain>
    </source>
</reference>
<evidence type="ECO:0000313" key="2">
    <source>
        <dbReference type="Proteomes" id="UP000000763"/>
    </source>
</evidence>
<organism evidence="1 2">
    <name type="scientific">Oryza sativa subsp. japonica</name>
    <name type="common">Rice</name>
    <dbReference type="NCBI Taxonomy" id="39947"/>
    <lineage>
        <taxon>Eukaryota</taxon>
        <taxon>Viridiplantae</taxon>
        <taxon>Streptophyta</taxon>
        <taxon>Embryophyta</taxon>
        <taxon>Tracheophyta</taxon>
        <taxon>Spermatophyta</taxon>
        <taxon>Magnoliopsida</taxon>
        <taxon>Liliopsida</taxon>
        <taxon>Poales</taxon>
        <taxon>Poaceae</taxon>
        <taxon>BOP clade</taxon>
        <taxon>Oryzoideae</taxon>
        <taxon>Oryzeae</taxon>
        <taxon>Oryzinae</taxon>
        <taxon>Oryza</taxon>
        <taxon>Oryza sativa</taxon>
    </lineage>
</organism>
<proteinExistence type="predicted"/>
<name>Q6YY20_ORYSJ</name>
<evidence type="ECO:0000313" key="1">
    <source>
        <dbReference type="EMBL" id="BAD17480.1"/>
    </source>
</evidence>
<accession>Q6YY20</accession>
<sequence length="74" mass="8059">MSLFLTGSISHAADLPISKRRVVAMTAAVFTMEVASAVGRRKPQARGGRGPRGRGAIYNDSVHDEWYEPYAPKV</sequence>
<reference evidence="2" key="2">
    <citation type="journal article" date="2008" name="Nucleic Acids Res.">
        <title>The rice annotation project database (RAP-DB): 2008 update.</title>
        <authorList>
            <consortium name="The rice annotation project (RAP)"/>
        </authorList>
    </citation>
    <scope>GENOME REANNOTATION</scope>
    <source>
        <strain evidence="2">cv. Nipponbare</strain>
    </source>
</reference>
<gene>
    <name evidence="1" type="primary">OSJNBb0056I22.29</name>
</gene>
<dbReference type="Proteomes" id="UP000000763">
    <property type="component" value="Chromosome 2"/>
</dbReference>
<dbReference type="EMBL" id="AP005644">
    <property type="protein sequence ID" value="BAD17480.1"/>
    <property type="molecule type" value="Genomic_DNA"/>
</dbReference>